<evidence type="ECO:0000313" key="3">
    <source>
        <dbReference type="Proteomes" id="UP000010433"/>
    </source>
</evidence>
<protein>
    <submittedName>
        <fullName evidence="2">Uncharacterized protein</fullName>
    </submittedName>
</protein>
<keyword evidence="1" id="KW-0812">Transmembrane</keyword>
<dbReference type="AlphaFoldDB" id="L1N4E1"/>
<keyword evidence="1" id="KW-1133">Transmembrane helix</keyword>
<sequence length="84" mass="9523">MLLLFNIFIVLGILLRYAVLIYATIRMGTLVVALVKRIKNRDKDGIKGPLIVLVIMILLLIFLILPISEREEELHLIGSFFTGT</sequence>
<reference evidence="2 3" key="1">
    <citation type="submission" date="2012-05" db="EMBL/GenBank/DDBJ databases">
        <authorList>
            <person name="Weinstock G."/>
            <person name="Sodergren E."/>
            <person name="Lobos E.A."/>
            <person name="Fulton L."/>
            <person name="Fulton R."/>
            <person name="Courtney L."/>
            <person name="Fronick C."/>
            <person name="O'Laughlin M."/>
            <person name="Godfrey J."/>
            <person name="Wilson R.M."/>
            <person name="Miner T."/>
            <person name="Farmer C."/>
            <person name="Delehaunty K."/>
            <person name="Cordes M."/>
            <person name="Minx P."/>
            <person name="Tomlinson C."/>
            <person name="Chen J."/>
            <person name="Wollam A."/>
            <person name="Pepin K.H."/>
            <person name="Bhonagiri V."/>
            <person name="Zhang X."/>
            <person name="Suruliraj S."/>
            <person name="Warren W."/>
            <person name="Mitreva M."/>
            <person name="Mardis E.R."/>
            <person name="Wilson R.K."/>
        </authorList>
    </citation>
    <scope>NUCLEOTIDE SEQUENCE [LARGE SCALE GENOMIC DNA]</scope>
    <source>
        <strain evidence="2 3">F0055</strain>
    </source>
</reference>
<keyword evidence="1" id="KW-0472">Membrane</keyword>
<name>L1N4E1_9BACT</name>
<comment type="caution">
    <text evidence="2">The sequence shown here is derived from an EMBL/GenBank/DDBJ whole genome shotgun (WGS) entry which is preliminary data.</text>
</comment>
<dbReference type="HOGENOM" id="CLU_2524773_0_0_10"/>
<dbReference type="Proteomes" id="UP000010433">
    <property type="component" value="Unassembled WGS sequence"/>
</dbReference>
<organism evidence="2 3">
    <name type="scientific">Hoylesella saccharolytica F0055</name>
    <dbReference type="NCBI Taxonomy" id="1127699"/>
    <lineage>
        <taxon>Bacteria</taxon>
        <taxon>Pseudomonadati</taxon>
        <taxon>Bacteroidota</taxon>
        <taxon>Bacteroidia</taxon>
        <taxon>Bacteroidales</taxon>
        <taxon>Prevotellaceae</taxon>
        <taxon>Hoylesella</taxon>
    </lineage>
</organism>
<evidence type="ECO:0000256" key="1">
    <source>
        <dbReference type="SAM" id="Phobius"/>
    </source>
</evidence>
<evidence type="ECO:0000313" key="2">
    <source>
        <dbReference type="EMBL" id="EKX98333.1"/>
    </source>
</evidence>
<dbReference type="EMBL" id="AMEP01000116">
    <property type="protein sequence ID" value="EKX98333.1"/>
    <property type="molecule type" value="Genomic_DNA"/>
</dbReference>
<keyword evidence="3" id="KW-1185">Reference proteome</keyword>
<feature type="transmembrane region" description="Helical" evidence="1">
    <location>
        <begin position="6"/>
        <end position="25"/>
    </location>
</feature>
<accession>L1N4E1</accession>
<feature type="transmembrane region" description="Helical" evidence="1">
    <location>
        <begin position="46"/>
        <end position="67"/>
    </location>
</feature>
<proteinExistence type="predicted"/>
<gene>
    <name evidence="2" type="ORF">HMPREF9151_02024</name>
</gene>